<reference evidence="3 4" key="1">
    <citation type="submission" date="2016-07" db="EMBL/GenBank/DDBJ databases">
        <title>Pervasive Adenine N6-methylation of Active Genes in Fungi.</title>
        <authorList>
            <consortium name="DOE Joint Genome Institute"/>
            <person name="Mondo S.J."/>
            <person name="Dannebaum R.O."/>
            <person name="Kuo R.C."/>
            <person name="Labutti K."/>
            <person name="Haridas S."/>
            <person name="Kuo A."/>
            <person name="Salamov A."/>
            <person name="Ahrendt S.R."/>
            <person name="Lipzen A."/>
            <person name="Sullivan W."/>
            <person name="Andreopoulos W.B."/>
            <person name="Clum A."/>
            <person name="Lindquist E."/>
            <person name="Daum C."/>
            <person name="Ramamoorthy G.K."/>
            <person name="Gryganskyi A."/>
            <person name="Culley D."/>
            <person name="Magnuson J.K."/>
            <person name="James T.Y."/>
            <person name="O'Malley M.A."/>
            <person name="Stajich J.E."/>
            <person name="Spatafora J.W."/>
            <person name="Visel A."/>
            <person name="Grigoriev I.V."/>
        </authorList>
    </citation>
    <scope>NUCLEOTIDE SEQUENCE [LARGE SCALE GENOMIC DNA]</scope>
    <source>
        <strain evidence="3 4">NRRL 2496</strain>
    </source>
</reference>
<keyword evidence="4" id="KW-1185">Reference proteome</keyword>
<feature type="compositionally biased region" description="Pro residues" evidence="1">
    <location>
        <begin position="390"/>
        <end position="411"/>
    </location>
</feature>
<feature type="region of interest" description="Disordered" evidence="1">
    <location>
        <begin position="381"/>
        <end position="414"/>
    </location>
</feature>
<evidence type="ECO:0000259" key="2">
    <source>
        <dbReference type="Pfam" id="PF12735"/>
    </source>
</evidence>
<dbReference type="PANTHER" id="PTHR28159">
    <property type="entry name" value="TRAFFICKING PROTEIN PARTICLE COMPLEX II-SPECIFIC SUBUNIT 65"/>
    <property type="match status" value="1"/>
</dbReference>
<feature type="compositionally biased region" description="Low complexity" evidence="1">
    <location>
        <begin position="268"/>
        <end position="285"/>
    </location>
</feature>
<protein>
    <submittedName>
        <fullName evidence="3">TRAPP trafficking subunit Trs65-domain-containing protein</fullName>
    </submittedName>
</protein>
<dbReference type="AlphaFoldDB" id="A0A1X2HKZ9"/>
<feature type="domain" description="Trafficking protein particle complex II-specific subunit 65 IgD3" evidence="2">
    <location>
        <begin position="524"/>
        <end position="678"/>
    </location>
</feature>
<dbReference type="GO" id="GO:1990071">
    <property type="term" value="C:TRAPPII protein complex"/>
    <property type="evidence" value="ECO:0007669"/>
    <property type="project" value="InterPro"/>
</dbReference>
<evidence type="ECO:0000313" key="4">
    <source>
        <dbReference type="Proteomes" id="UP000242180"/>
    </source>
</evidence>
<feature type="compositionally biased region" description="Polar residues" evidence="1">
    <location>
        <begin position="120"/>
        <end position="133"/>
    </location>
</feature>
<organism evidence="3 4">
    <name type="scientific">Syncephalastrum racemosum</name>
    <name type="common">Filamentous fungus</name>
    <dbReference type="NCBI Taxonomy" id="13706"/>
    <lineage>
        <taxon>Eukaryota</taxon>
        <taxon>Fungi</taxon>
        <taxon>Fungi incertae sedis</taxon>
        <taxon>Mucoromycota</taxon>
        <taxon>Mucoromycotina</taxon>
        <taxon>Mucoromycetes</taxon>
        <taxon>Mucorales</taxon>
        <taxon>Syncephalastraceae</taxon>
        <taxon>Syncephalastrum</taxon>
    </lineage>
</organism>
<dbReference type="InterPro" id="IPR024662">
    <property type="entry name" value="Trs65"/>
</dbReference>
<dbReference type="GO" id="GO:0006891">
    <property type="term" value="P:intra-Golgi vesicle-mediated transport"/>
    <property type="evidence" value="ECO:0007669"/>
    <property type="project" value="InterPro"/>
</dbReference>
<feature type="region of interest" description="Disordered" evidence="1">
    <location>
        <begin position="259"/>
        <end position="285"/>
    </location>
</feature>
<dbReference type="STRING" id="13706.A0A1X2HKZ9"/>
<dbReference type="InParanoid" id="A0A1X2HKZ9"/>
<feature type="compositionally biased region" description="Low complexity" evidence="1">
    <location>
        <begin position="477"/>
        <end position="493"/>
    </location>
</feature>
<dbReference type="InterPro" id="IPR055420">
    <property type="entry name" value="IgD3_Trs65"/>
</dbReference>
<evidence type="ECO:0000313" key="3">
    <source>
        <dbReference type="EMBL" id="ORY99998.1"/>
    </source>
</evidence>
<sequence>MDTISSELFFNEAELRVLIPNLSETDTHDSLTFQSILDTPSRSYAFYDEHVRVYLLAKVPHHIAGTGPDVTETVHTFFEQLDVQVEASIVDSTGSGAGAFPPLQASSSFSTLHHRSLSQKWAPSNSAPSSPQMANAAARGPMSAPIQGDINLPFFSHTYSRDRDPDLVFQDTDDAYCCLYPLSLPILYVKTRGNHPQLSVLINVGYRPFQRLRKSHGEEEKKKQDEAEYDADLFETIDLLGGLSEDPVFGASEVRQRFAMEKHDRQPSASLSSSSSSSNSTFASSMLTLRRPVREMLPVRAGLNVKMRTTNLSVADKMVMMSVELENPAETGCDFEVDKIDVQVSNAVVVRATKEDTSFPMRLHLLDQMVFLYHVTLLEDGQSKPEKPPPRIFPTRRPPPIQEEPPKPQPVHPQRVSIQVVGSPLLDNGKRAPEMRSKWNTMLDVMRAKPPPPADPRFHPPQSALHHHHHHAHHQRSSSSSVSVSPGARSVGSPAMHQPLQAPRPLSGATSGLLPIVPKETEVTDGIVVSFTVPETIQAGKIFPLHIFIVNRSKHTRRFMIMVPNRKRQGPAHTTPQVQRPGEIKTSLPPLPVEPRPIEPYLDEGEFLRQYFENETREADIICLENNVRLSPLGPSTSQTIDIRFIAVKEQLHTIDLIQLVDQDTGFVTNLRHVLEIFVEQ</sequence>
<proteinExistence type="predicted"/>
<dbReference type="OrthoDB" id="538223at2759"/>
<dbReference type="Pfam" id="PF12735">
    <property type="entry name" value="IgD3_Trs65"/>
    <property type="match status" value="1"/>
</dbReference>
<accession>A0A1X2HKZ9</accession>
<feature type="region of interest" description="Disordered" evidence="1">
    <location>
        <begin position="567"/>
        <end position="591"/>
    </location>
</feature>
<evidence type="ECO:0000256" key="1">
    <source>
        <dbReference type="SAM" id="MobiDB-lite"/>
    </source>
</evidence>
<comment type="caution">
    <text evidence="3">The sequence shown here is derived from an EMBL/GenBank/DDBJ whole genome shotgun (WGS) entry which is preliminary data.</text>
</comment>
<dbReference type="PANTHER" id="PTHR28159:SF1">
    <property type="entry name" value="TRAFFICKING PROTEIN PARTICLE COMPLEX II-SPECIFIC SUBUNIT 65"/>
    <property type="match status" value="1"/>
</dbReference>
<name>A0A1X2HKZ9_SYNRA</name>
<dbReference type="OMA" id="LHIFIVN"/>
<feature type="compositionally biased region" description="Basic residues" evidence="1">
    <location>
        <begin position="465"/>
        <end position="476"/>
    </location>
</feature>
<feature type="region of interest" description="Disordered" evidence="1">
    <location>
        <begin position="446"/>
        <end position="507"/>
    </location>
</feature>
<gene>
    <name evidence="3" type="ORF">BCR43DRAFT_451926</name>
</gene>
<dbReference type="GO" id="GO:0005802">
    <property type="term" value="C:trans-Golgi network"/>
    <property type="evidence" value="ECO:0007669"/>
    <property type="project" value="TreeGrafter"/>
</dbReference>
<dbReference type="EMBL" id="MCGN01000002">
    <property type="protein sequence ID" value="ORY99998.1"/>
    <property type="molecule type" value="Genomic_DNA"/>
</dbReference>
<dbReference type="Proteomes" id="UP000242180">
    <property type="component" value="Unassembled WGS sequence"/>
</dbReference>
<feature type="region of interest" description="Disordered" evidence="1">
    <location>
        <begin position="120"/>
        <end position="142"/>
    </location>
</feature>